<dbReference type="GO" id="GO:0050660">
    <property type="term" value="F:flavin adenine dinucleotide binding"/>
    <property type="evidence" value="ECO:0007669"/>
    <property type="project" value="InterPro"/>
</dbReference>
<comment type="similarity">
    <text evidence="2 5">Belongs to the acyl-CoA dehydrogenase family.</text>
</comment>
<comment type="caution">
    <text evidence="9">The sequence shown here is derived from an EMBL/GenBank/DDBJ whole genome shotgun (WGS) entry which is preliminary data.</text>
</comment>
<dbReference type="InterPro" id="IPR009075">
    <property type="entry name" value="AcylCo_DH/oxidase_C"/>
</dbReference>
<dbReference type="InterPro" id="IPR006089">
    <property type="entry name" value="Acyl-CoA_DH_CS"/>
</dbReference>
<dbReference type="PROSITE" id="PS00073">
    <property type="entry name" value="ACYL_COA_DH_2"/>
    <property type="match status" value="1"/>
</dbReference>
<feature type="domain" description="Acyl-CoA dehydrogenase/oxidase N-terminal" evidence="8">
    <location>
        <begin position="30"/>
        <end position="141"/>
    </location>
</feature>
<dbReference type="Proteomes" id="UP000280501">
    <property type="component" value="Unassembled WGS sequence"/>
</dbReference>
<keyword evidence="10" id="KW-1185">Reference proteome</keyword>
<evidence type="ECO:0000259" key="8">
    <source>
        <dbReference type="Pfam" id="PF02771"/>
    </source>
</evidence>
<keyword evidence="4 5" id="KW-0274">FAD</keyword>
<evidence type="ECO:0000259" key="7">
    <source>
        <dbReference type="Pfam" id="PF02770"/>
    </source>
</evidence>
<dbReference type="PANTHER" id="PTHR43188">
    <property type="entry name" value="ACYL-COENZYME A OXIDASE"/>
    <property type="match status" value="1"/>
</dbReference>
<dbReference type="InterPro" id="IPR036250">
    <property type="entry name" value="AcylCo_DH-like_C"/>
</dbReference>
<sequence>MTQTPGVTAPAYDLSQPLDIDFAGTFADATEDERAHQLKVRQFVQEEVLPVIADYWERYEVPMDLVKRLAELDLLRDGVDVPGLPHVTPYAAGLAAMEMSRGDGSVATICGVQGGLALQSITMLGSEEQIEKYAGPMARGEILGAFGLTEPTHGSDSVALETTAVAATRDGTPGYVINGEKKWIGFGSTGHITVVWARGEDGQVHGYIVPQDSPGYEATTIQGKVSLRAIHQAHIVMKDVFVPAENLLPQARTFKDAGRVLFQTRLGVAWSAVGHAVACYESAVAYSTQRVQFGRPLAASQMVQERLAQMLSTLTQIQLLVKQMTRLAESGELTGPQASIAKYSCTRGARQIAQTARDMLGGNGILLENRVARHFADIEALHTYEGTENMQALIIGREITGVSAFA</sequence>
<evidence type="ECO:0000256" key="3">
    <source>
        <dbReference type="ARBA" id="ARBA00022630"/>
    </source>
</evidence>
<protein>
    <submittedName>
        <fullName evidence="9">Glutaryl-CoA dehydrogenase</fullName>
    </submittedName>
</protein>
<keyword evidence="3 5" id="KW-0285">Flavoprotein</keyword>
<dbReference type="PANTHER" id="PTHR43188:SF1">
    <property type="entry name" value="ACYL-COA DEHYDROGENASE"/>
    <property type="match status" value="1"/>
</dbReference>
<dbReference type="InterPro" id="IPR037069">
    <property type="entry name" value="AcylCoA_DH/ox_N_sf"/>
</dbReference>
<evidence type="ECO:0000256" key="4">
    <source>
        <dbReference type="ARBA" id="ARBA00022827"/>
    </source>
</evidence>
<dbReference type="InterPro" id="IPR009100">
    <property type="entry name" value="AcylCoA_DH/oxidase_NM_dom_sf"/>
</dbReference>
<dbReference type="SUPFAM" id="SSF56645">
    <property type="entry name" value="Acyl-CoA dehydrogenase NM domain-like"/>
    <property type="match status" value="1"/>
</dbReference>
<evidence type="ECO:0000256" key="5">
    <source>
        <dbReference type="RuleBase" id="RU362125"/>
    </source>
</evidence>
<evidence type="ECO:0000259" key="6">
    <source>
        <dbReference type="Pfam" id="PF00441"/>
    </source>
</evidence>
<dbReference type="SUPFAM" id="SSF47203">
    <property type="entry name" value="Acyl-CoA dehydrogenase C-terminal domain-like"/>
    <property type="match status" value="1"/>
</dbReference>
<evidence type="ECO:0000313" key="9">
    <source>
        <dbReference type="EMBL" id="RPF19675.1"/>
    </source>
</evidence>
<name>A0A3N4ZFU1_9MICO</name>
<dbReference type="EMBL" id="RKQZ01000001">
    <property type="protein sequence ID" value="RPF19675.1"/>
    <property type="molecule type" value="Genomic_DNA"/>
</dbReference>
<feature type="domain" description="Acyl-CoA dehydrogenase/oxidase C-terminal" evidence="6">
    <location>
        <begin position="260"/>
        <end position="399"/>
    </location>
</feature>
<dbReference type="InterPro" id="IPR006091">
    <property type="entry name" value="Acyl-CoA_Oxase/DH_mid-dom"/>
</dbReference>
<dbReference type="InterPro" id="IPR045008">
    <property type="entry name" value="ACX4-like"/>
</dbReference>
<dbReference type="Gene3D" id="1.20.140.10">
    <property type="entry name" value="Butyryl-CoA Dehydrogenase, subunit A, domain 3"/>
    <property type="match status" value="1"/>
</dbReference>
<organism evidence="9 10">
    <name type="scientific">Myceligenerans xiligouense</name>
    <dbReference type="NCBI Taxonomy" id="253184"/>
    <lineage>
        <taxon>Bacteria</taxon>
        <taxon>Bacillati</taxon>
        <taxon>Actinomycetota</taxon>
        <taxon>Actinomycetes</taxon>
        <taxon>Micrococcales</taxon>
        <taxon>Promicromonosporaceae</taxon>
        <taxon>Myceligenerans</taxon>
    </lineage>
</organism>
<dbReference type="InterPro" id="IPR013786">
    <property type="entry name" value="AcylCoA_DH/ox_N"/>
</dbReference>
<keyword evidence="5" id="KW-0560">Oxidoreductase</keyword>
<evidence type="ECO:0000256" key="1">
    <source>
        <dbReference type="ARBA" id="ARBA00001974"/>
    </source>
</evidence>
<feature type="domain" description="Acyl-CoA oxidase/dehydrogenase middle" evidence="7">
    <location>
        <begin position="145"/>
        <end position="240"/>
    </location>
</feature>
<dbReference type="Pfam" id="PF00441">
    <property type="entry name" value="Acyl-CoA_dh_1"/>
    <property type="match status" value="1"/>
</dbReference>
<dbReference type="InterPro" id="IPR046373">
    <property type="entry name" value="Acyl-CoA_Oxase/DH_mid-dom_sf"/>
</dbReference>
<dbReference type="RefSeq" id="WP_123812944.1">
    <property type="nucleotide sequence ID" value="NZ_RKQZ01000001.1"/>
</dbReference>
<proteinExistence type="inferred from homology"/>
<reference evidence="9 10" key="1">
    <citation type="submission" date="2018-11" db="EMBL/GenBank/DDBJ databases">
        <title>Sequencing the genomes of 1000 actinobacteria strains.</title>
        <authorList>
            <person name="Klenk H.-P."/>
        </authorList>
    </citation>
    <scope>NUCLEOTIDE SEQUENCE [LARGE SCALE GENOMIC DNA]</scope>
    <source>
        <strain evidence="9 10">DSM 15700</strain>
    </source>
</reference>
<comment type="cofactor">
    <cofactor evidence="1 5">
        <name>FAD</name>
        <dbReference type="ChEBI" id="CHEBI:57692"/>
    </cofactor>
</comment>
<gene>
    <name evidence="9" type="ORF">EDD34_0234</name>
</gene>
<dbReference type="OrthoDB" id="9770681at2"/>
<dbReference type="Gene3D" id="2.40.110.10">
    <property type="entry name" value="Butyryl-CoA Dehydrogenase, subunit A, domain 2"/>
    <property type="match status" value="1"/>
</dbReference>
<dbReference type="AlphaFoldDB" id="A0A3N4ZFU1"/>
<accession>A0A3N4ZFU1</accession>
<dbReference type="GO" id="GO:0006635">
    <property type="term" value="P:fatty acid beta-oxidation"/>
    <property type="evidence" value="ECO:0007669"/>
    <property type="project" value="InterPro"/>
</dbReference>
<dbReference type="Pfam" id="PF02771">
    <property type="entry name" value="Acyl-CoA_dh_N"/>
    <property type="match status" value="1"/>
</dbReference>
<dbReference type="Gene3D" id="1.10.540.10">
    <property type="entry name" value="Acyl-CoA dehydrogenase/oxidase, N-terminal domain"/>
    <property type="match status" value="1"/>
</dbReference>
<dbReference type="GO" id="GO:0003995">
    <property type="term" value="F:acyl-CoA dehydrogenase activity"/>
    <property type="evidence" value="ECO:0007669"/>
    <property type="project" value="InterPro"/>
</dbReference>
<evidence type="ECO:0000313" key="10">
    <source>
        <dbReference type="Proteomes" id="UP000280501"/>
    </source>
</evidence>
<dbReference type="Pfam" id="PF02770">
    <property type="entry name" value="Acyl-CoA_dh_M"/>
    <property type="match status" value="1"/>
</dbReference>
<evidence type="ECO:0000256" key="2">
    <source>
        <dbReference type="ARBA" id="ARBA00009347"/>
    </source>
</evidence>